<evidence type="ECO:0000313" key="3">
    <source>
        <dbReference type="Proteomes" id="UP001311232"/>
    </source>
</evidence>
<feature type="region of interest" description="Disordered" evidence="1">
    <location>
        <begin position="1"/>
        <end position="51"/>
    </location>
</feature>
<gene>
    <name evidence="2" type="ORF">CRENBAI_001653</name>
</gene>
<name>A0AAV9SFC4_9TELE</name>
<reference evidence="2 3" key="1">
    <citation type="submission" date="2021-06" db="EMBL/GenBank/DDBJ databases">
        <authorList>
            <person name="Palmer J.M."/>
        </authorList>
    </citation>
    <scope>NUCLEOTIDE SEQUENCE [LARGE SCALE GENOMIC DNA]</scope>
    <source>
        <strain evidence="2 3">MEX-2019</strain>
        <tissue evidence="2">Muscle</tissue>
    </source>
</reference>
<organism evidence="2 3">
    <name type="scientific">Crenichthys baileyi</name>
    <name type="common">White River springfish</name>
    <dbReference type="NCBI Taxonomy" id="28760"/>
    <lineage>
        <taxon>Eukaryota</taxon>
        <taxon>Metazoa</taxon>
        <taxon>Chordata</taxon>
        <taxon>Craniata</taxon>
        <taxon>Vertebrata</taxon>
        <taxon>Euteleostomi</taxon>
        <taxon>Actinopterygii</taxon>
        <taxon>Neopterygii</taxon>
        <taxon>Teleostei</taxon>
        <taxon>Neoteleostei</taxon>
        <taxon>Acanthomorphata</taxon>
        <taxon>Ovalentaria</taxon>
        <taxon>Atherinomorphae</taxon>
        <taxon>Cyprinodontiformes</taxon>
        <taxon>Goodeidae</taxon>
        <taxon>Crenichthys</taxon>
    </lineage>
</organism>
<evidence type="ECO:0000256" key="1">
    <source>
        <dbReference type="SAM" id="MobiDB-lite"/>
    </source>
</evidence>
<dbReference type="EMBL" id="JAHHUM010000392">
    <property type="protein sequence ID" value="KAK5620138.1"/>
    <property type="molecule type" value="Genomic_DNA"/>
</dbReference>
<comment type="caution">
    <text evidence="2">The sequence shown here is derived from an EMBL/GenBank/DDBJ whole genome shotgun (WGS) entry which is preliminary data.</text>
</comment>
<proteinExistence type="predicted"/>
<sequence length="120" mass="12751">MSPPKKATNAGKNKTIDRYIGNANAGGADAHSSHSGGAAGEPGEGAPDDKTRMFEMCQEICKSVSASVLEKLDERFDAFEAKFQSVLAVQADMQNRMAGQELAINAFEGQLGGLKLNMWS</sequence>
<evidence type="ECO:0000313" key="2">
    <source>
        <dbReference type="EMBL" id="KAK5620138.1"/>
    </source>
</evidence>
<keyword evidence="3" id="KW-1185">Reference proteome</keyword>
<accession>A0AAV9SFC4</accession>
<dbReference type="Proteomes" id="UP001311232">
    <property type="component" value="Unassembled WGS sequence"/>
</dbReference>
<feature type="compositionally biased region" description="Low complexity" evidence="1">
    <location>
        <begin position="21"/>
        <end position="36"/>
    </location>
</feature>
<dbReference type="AlphaFoldDB" id="A0AAV9SFC4"/>
<protein>
    <submittedName>
        <fullName evidence="2">Uncharacterized protein</fullName>
    </submittedName>
</protein>